<gene>
    <name evidence="2" type="ORF">AVEN_180933_1</name>
</gene>
<evidence type="ECO:0000313" key="3">
    <source>
        <dbReference type="Proteomes" id="UP000499080"/>
    </source>
</evidence>
<dbReference type="InterPro" id="IPR049012">
    <property type="entry name" value="Mutator_transp_dom"/>
</dbReference>
<dbReference type="EMBL" id="BGPR01000950">
    <property type="protein sequence ID" value="GBM41025.1"/>
    <property type="molecule type" value="Genomic_DNA"/>
</dbReference>
<reference evidence="2 3" key="1">
    <citation type="journal article" date="2019" name="Sci. Rep.">
        <title>Orb-weaving spider Araneus ventricosus genome elucidates the spidroin gene catalogue.</title>
        <authorList>
            <person name="Kono N."/>
            <person name="Nakamura H."/>
            <person name="Ohtoshi R."/>
            <person name="Moran D.A.P."/>
            <person name="Shinohara A."/>
            <person name="Yoshida Y."/>
            <person name="Fujiwara M."/>
            <person name="Mori M."/>
            <person name="Tomita M."/>
            <person name="Arakawa K."/>
        </authorList>
    </citation>
    <scope>NUCLEOTIDE SEQUENCE [LARGE SCALE GENOMIC DNA]</scope>
</reference>
<evidence type="ECO:0000313" key="2">
    <source>
        <dbReference type="EMBL" id="GBM41025.1"/>
    </source>
</evidence>
<dbReference type="OrthoDB" id="6154036at2759"/>
<protein>
    <recommendedName>
        <fullName evidence="1">Mutator-like transposase domain-containing protein</fullName>
    </recommendedName>
</protein>
<feature type="domain" description="Mutator-like transposase" evidence="1">
    <location>
        <begin position="24"/>
        <end position="102"/>
    </location>
</feature>
<proteinExistence type="predicted"/>
<name>A0A4Y2FKN9_ARAVE</name>
<keyword evidence="3" id="KW-1185">Reference proteome</keyword>
<sequence length="103" mass="11275">MFSRPKMFLSNYRLKSTFLAKCERKNLQKNKCCIKNVAIESMKKVADEEVAAVDSADITVSGDGTWKTRGHTSQIGVCTVIGAKTGKIIDVDVLSKACKDCSL</sequence>
<evidence type="ECO:0000259" key="1">
    <source>
        <dbReference type="Pfam" id="PF20700"/>
    </source>
</evidence>
<dbReference type="Proteomes" id="UP000499080">
    <property type="component" value="Unassembled WGS sequence"/>
</dbReference>
<comment type="caution">
    <text evidence="2">The sequence shown here is derived from an EMBL/GenBank/DDBJ whole genome shotgun (WGS) entry which is preliminary data.</text>
</comment>
<accession>A0A4Y2FKN9</accession>
<organism evidence="2 3">
    <name type="scientific">Araneus ventricosus</name>
    <name type="common">Orbweaver spider</name>
    <name type="synonym">Epeira ventricosa</name>
    <dbReference type="NCBI Taxonomy" id="182803"/>
    <lineage>
        <taxon>Eukaryota</taxon>
        <taxon>Metazoa</taxon>
        <taxon>Ecdysozoa</taxon>
        <taxon>Arthropoda</taxon>
        <taxon>Chelicerata</taxon>
        <taxon>Arachnida</taxon>
        <taxon>Araneae</taxon>
        <taxon>Araneomorphae</taxon>
        <taxon>Entelegynae</taxon>
        <taxon>Araneoidea</taxon>
        <taxon>Araneidae</taxon>
        <taxon>Araneus</taxon>
    </lineage>
</organism>
<dbReference type="Pfam" id="PF20700">
    <property type="entry name" value="Mutator"/>
    <property type="match status" value="1"/>
</dbReference>
<dbReference type="AlphaFoldDB" id="A0A4Y2FKN9"/>